<evidence type="ECO:0000256" key="1">
    <source>
        <dbReference type="SAM" id="MobiDB-lite"/>
    </source>
</evidence>
<feature type="compositionally biased region" description="Polar residues" evidence="1">
    <location>
        <begin position="339"/>
        <end position="360"/>
    </location>
</feature>
<gene>
    <name evidence="2" type="ORF">ZT3D7_G4815</name>
</gene>
<dbReference type="Proteomes" id="UP000215127">
    <property type="component" value="Chromosome 4"/>
</dbReference>
<dbReference type="AlphaFoldDB" id="A0A1X7RQE0"/>
<accession>A0A1X7RQE0</accession>
<proteinExistence type="predicted"/>
<protein>
    <submittedName>
        <fullName evidence="2">Uncharacterized protein</fullName>
    </submittedName>
</protein>
<sequence length="376" mass="42234">MAEHIEKAQASGDFQEPPRVQYTFGSTINTVSHTAGAKSSRMRPIHKTNPRKSIRHDEYADSWNDRLLALQQIVHEPAAQVGLLHIEDQSRFAVQPLLDALLSVAPTPLSSSIRRPQLPLQRAFVFAEKAAAIKPTLPFTHLSSPHHPSEVLSITEARSFVEDKIQTSCSQLQTWHTTFSLKPSEFQLRLSKPTFWKRVEVLVEQLRVVADFMETGISAQELTLGMLWNKIEVRQILEKTEPVWDSLRVLGLGYHGLRFKDGVGRELWRIEKVFKRFMECRSVVKKGDDKGERAQIVGTKTVAVEMESENLPPTQERQDTTDFEATESKVDVIAVSLSEQSSVGASQTEKAEGETTTQSEVPACAANEGHDRRCRG</sequence>
<reference evidence="2 3" key="1">
    <citation type="submission" date="2016-06" db="EMBL/GenBank/DDBJ databases">
        <authorList>
            <person name="Kjaerup R.B."/>
            <person name="Dalgaard T.S."/>
            <person name="Juul-Madsen H.R."/>
        </authorList>
    </citation>
    <scope>NUCLEOTIDE SEQUENCE [LARGE SCALE GENOMIC DNA]</scope>
</reference>
<name>A0A1X7RQE0_ZYMT9</name>
<feature type="region of interest" description="Disordered" evidence="1">
    <location>
        <begin position="339"/>
        <end position="376"/>
    </location>
</feature>
<dbReference type="EMBL" id="LT853695">
    <property type="protein sequence ID" value="SMQ49664.1"/>
    <property type="molecule type" value="Genomic_DNA"/>
</dbReference>
<organism evidence="2 3">
    <name type="scientific">Zymoseptoria tritici (strain ST99CH_3D7)</name>
    <dbReference type="NCBI Taxonomy" id="1276538"/>
    <lineage>
        <taxon>Eukaryota</taxon>
        <taxon>Fungi</taxon>
        <taxon>Dikarya</taxon>
        <taxon>Ascomycota</taxon>
        <taxon>Pezizomycotina</taxon>
        <taxon>Dothideomycetes</taxon>
        <taxon>Dothideomycetidae</taxon>
        <taxon>Mycosphaerellales</taxon>
        <taxon>Mycosphaerellaceae</taxon>
        <taxon>Zymoseptoria</taxon>
    </lineage>
</organism>
<evidence type="ECO:0000313" key="3">
    <source>
        <dbReference type="Proteomes" id="UP000215127"/>
    </source>
</evidence>
<evidence type="ECO:0000313" key="2">
    <source>
        <dbReference type="EMBL" id="SMQ49664.1"/>
    </source>
</evidence>
<keyword evidence="3" id="KW-1185">Reference proteome</keyword>